<keyword evidence="3" id="KW-0805">Transcription regulation</keyword>
<dbReference type="InterPro" id="IPR016177">
    <property type="entry name" value="DNA-bd_dom_sf"/>
</dbReference>
<dbReference type="Pfam" id="PF00847">
    <property type="entry name" value="AP2"/>
    <property type="match status" value="1"/>
</dbReference>
<dbReference type="SUPFAM" id="SSF54171">
    <property type="entry name" value="DNA-binding domain"/>
    <property type="match status" value="1"/>
</dbReference>
<dbReference type="EMBL" id="CM007902">
    <property type="protein sequence ID" value="OTG00601.1"/>
    <property type="molecule type" value="Genomic_DNA"/>
</dbReference>
<evidence type="ECO:0000256" key="3">
    <source>
        <dbReference type="ARBA" id="ARBA00023015"/>
    </source>
</evidence>
<feature type="compositionally biased region" description="Basic residues" evidence="7">
    <location>
        <begin position="106"/>
        <end position="116"/>
    </location>
</feature>
<evidence type="ECO:0000256" key="7">
    <source>
        <dbReference type="SAM" id="MobiDB-lite"/>
    </source>
</evidence>
<gene>
    <name evidence="10" type="ORF">HannXRQ_Chr13g0392851</name>
    <name evidence="9" type="ORF">HanXRQr2_Chr13g0575011</name>
</gene>
<comment type="subcellular location">
    <subcellularLocation>
        <location evidence="1">Nucleus</location>
    </subcellularLocation>
</comment>
<reference evidence="9 11" key="1">
    <citation type="journal article" date="2017" name="Nature">
        <title>The sunflower genome provides insights into oil metabolism, flowering and Asterid evolution.</title>
        <authorList>
            <person name="Badouin H."/>
            <person name="Gouzy J."/>
            <person name="Grassa C.J."/>
            <person name="Murat F."/>
            <person name="Staton S.E."/>
            <person name="Cottret L."/>
            <person name="Lelandais-Briere C."/>
            <person name="Owens G.L."/>
            <person name="Carrere S."/>
            <person name="Mayjonade B."/>
            <person name="Legrand L."/>
            <person name="Gill N."/>
            <person name="Kane N.C."/>
            <person name="Bowers J.E."/>
            <person name="Hubner S."/>
            <person name="Bellec A."/>
            <person name="Berard A."/>
            <person name="Berges H."/>
            <person name="Blanchet N."/>
            <person name="Boniface M.C."/>
            <person name="Brunel D."/>
            <person name="Catrice O."/>
            <person name="Chaidir N."/>
            <person name="Claudel C."/>
            <person name="Donnadieu C."/>
            <person name="Faraut T."/>
            <person name="Fievet G."/>
            <person name="Helmstetter N."/>
            <person name="King M."/>
            <person name="Knapp S.J."/>
            <person name="Lai Z."/>
            <person name="Le Paslier M.C."/>
            <person name="Lippi Y."/>
            <person name="Lorenzon L."/>
            <person name="Mandel J.R."/>
            <person name="Marage G."/>
            <person name="Marchand G."/>
            <person name="Marquand E."/>
            <person name="Bret-Mestries E."/>
            <person name="Morien E."/>
            <person name="Nambeesan S."/>
            <person name="Nguyen T."/>
            <person name="Pegot-Espagnet P."/>
            <person name="Pouilly N."/>
            <person name="Raftis F."/>
            <person name="Sallet E."/>
            <person name="Schiex T."/>
            <person name="Thomas J."/>
            <person name="Vandecasteele C."/>
            <person name="Vares D."/>
            <person name="Vear F."/>
            <person name="Vautrin S."/>
            <person name="Crespi M."/>
            <person name="Mangin B."/>
            <person name="Burke J.M."/>
            <person name="Salse J."/>
            <person name="Munos S."/>
            <person name="Vincourt P."/>
            <person name="Rieseberg L.H."/>
            <person name="Langlade N.B."/>
        </authorList>
    </citation>
    <scope>NUCLEOTIDE SEQUENCE [LARGE SCALE GENOMIC DNA]</scope>
    <source>
        <strain evidence="11">cv. SF193</strain>
        <tissue evidence="9">Leaves</tissue>
    </source>
</reference>
<evidence type="ECO:0000313" key="10">
    <source>
        <dbReference type="EMBL" id="OTG00601.1"/>
    </source>
</evidence>
<dbReference type="PROSITE" id="PS51032">
    <property type="entry name" value="AP2_ERF"/>
    <property type="match status" value="1"/>
</dbReference>
<dbReference type="FunCoup" id="A0A251SST7">
    <property type="interactions" value="296"/>
</dbReference>
<evidence type="ECO:0000256" key="5">
    <source>
        <dbReference type="ARBA" id="ARBA00023163"/>
    </source>
</evidence>
<accession>A0A251SST7</accession>
<dbReference type="GO" id="GO:0000976">
    <property type="term" value="F:transcription cis-regulatory region binding"/>
    <property type="evidence" value="ECO:0000318"/>
    <property type="project" value="GO_Central"/>
</dbReference>
<organism evidence="10 11">
    <name type="scientific">Helianthus annuus</name>
    <name type="common">Common sunflower</name>
    <dbReference type="NCBI Taxonomy" id="4232"/>
    <lineage>
        <taxon>Eukaryota</taxon>
        <taxon>Viridiplantae</taxon>
        <taxon>Streptophyta</taxon>
        <taxon>Embryophyta</taxon>
        <taxon>Tracheophyta</taxon>
        <taxon>Spermatophyta</taxon>
        <taxon>Magnoliopsida</taxon>
        <taxon>eudicotyledons</taxon>
        <taxon>Gunneridae</taxon>
        <taxon>Pentapetalae</taxon>
        <taxon>asterids</taxon>
        <taxon>campanulids</taxon>
        <taxon>Asterales</taxon>
        <taxon>Asteraceae</taxon>
        <taxon>Asteroideae</taxon>
        <taxon>Heliantheae alliance</taxon>
        <taxon>Heliantheae</taxon>
        <taxon>Helianthus</taxon>
    </lineage>
</organism>
<evidence type="ECO:0000313" key="11">
    <source>
        <dbReference type="Proteomes" id="UP000215914"/>
    </source>
</evidence>
<evidence type="ECO:0000313" key="9">
    <source>
        <dbReference type="EMBL" id="KAF5772281.1"/>
    </source>
</evidence>
<feature type="region of interest" description="Disordered" evidence="7">
    <location>
        <begin position="25"/>
        <end position="60"/>
    </location>
</feature>
<protein>
    <submittedName>
        <fullName evidence="10">Putative AP2/ERF transcription factor ERF/PTI6</fullName>
    </submittedName>
    <submittedName>
        <fullName evidence="9">Transcription factor AP2-EREBP family</fullName>
    </submittedName>
</protein>
<keyword evidence="6" id="KW-0539">Nucleus</keyword>
<dbReference type="CDD" id="cd00018">
    <property type="entry name" value="AP2"/>
    <property type="match status" value="1"/>
</dbReference>
<dbReference type="Gramene" id="mRNA:HanXRQr2_Chr13g0575011">
    <property type="protein sequence ID" value="CDS:HanXRQr2_Chr13g0575011.1"/>
    <property type="gene ID" value="HanXRQr2_Chr13g0575011"/>
</dbReference>
<dbReference type="InterPro" id="IPR001471">
    <property type="entry name" value="AP2/ERF_dom"/>
</dbReference>
<reference evidence="10" key="2">
    <citation type="submission" date="2017-02" db="EMBL/GenBank/DDBJ databases">
        <title>Sunflower complete genome.</title>
        <authorList>
            <person name="Langlade N."/>
            <person name="Munos S."/>
        </authorList>
    </citation>
    <scope>NUCLEOTIDE SEQUENCE [LARGE SCALE GENOMIC DNA]</scope>
    <source>
        <tissue evidence="10">Leaves</tissue>
    </source>
</reference>
<dbReference type="Proteomes" id="UP000215914">
    <property type="component" value="Chromosome 13"/>
</dbReference>
<evidence type="ECO:0000256" key="4">
    <source>
        <dbReference type="ARBA" id="ARBA00023125"/>
    </source>
</evidence>
<keyword evidence="4" id="KW-0238">DNA-binding</keyword>
<dbReference type="GO" id="GO:0005634">
    <property type="term" value="C:nucleus"/>
    <property type="evidence" value="ECO:0000318"/>
    <property type="project" value="GO_Central"/>
</dbReference>
<evidence type="ECO:0000256" key="6">
    <source>
        <dbReference type="ARBA" id="ARBA00023242"/>
    </source>
</evidence>
<dbReference type="InterPro" id="IPR036955">
    <property type="entry name" value="AP2/ERF_dom_sf"/>
</dbReference>
<dbReference type="FunFam" id="3.30.730.10:FF:000001">
    <property type="entry name" value="Ethylene-responsive transcription factor 2"/>
    <property type="match status" value="1"/>
</dbReference>
<dbReference type="PANTHER" id="PTHR31194">
    <property type="entry name" value="SHN SHINE , DNA BINDING / TRANSCRIPTION FACTOR"/>
    <property type="match status" value="1"/>
</dbReference>
<evidence type="ECO:0000256" key="1">
    <source>
        <dbReference type="ARBA" id="ARBA00004123"/>
    </source>
</evidence>
<feature type="domain" description="AP2/ERF" evidence="8">
    <location>
        <begin position="118"/>
        <end position="175"/>
    </location>
</feature>
<dbReference type="OrthoDB" id="777519at2759"/>
<dbReference type="InterPro" id="IPR050913">
    <property type="entry name" value="AP2/ERF_ERF"/>
</dbReference>
<dbReference type="EMBL" id="MNCJ02000328">
    <property type="protein sequence ID" value="KAF5772281.1"/>
    <property type="molecule type" value="Genomic_DNA"/>
</dbReference>
<keyword evidence="5" id="KW-0804">Transcription</keyword>
<dbReference type="InParanoid" id="A0A251SST7"/>
<sequence length="416" mass="46076">MDHHSTLSPLKQTEHKKVITMLVPTLTKKGSDQENTPSPMHVRLSMTDPDATDSSGDEDGSVFQRRRVKRYVHEIKLQISTETAVAGVDARRKKIGKGSSLEAKQKPKKTTKPRKVGKYRGVRQRPWGKWAAEIRDPTRRIRLWLGTYDTAEEAARVYDNAAIKLRGPNALTNFIAPPVAENQPVDAESPLVDKNKPVVAEKTPVAKNQPTNAKSPLLEKNEQVVAEKTPVDKNQLLIVENPPIAENQPVVIKNPPLVDENQPMAVNSGSMSDYDSGEESHNNLLSPTSVLPFSNPSDIFSHSKEPLGPVNDAMECELANQWGPVHGLDPDNDLMVDRNGSGAFDNVSFLDNLFDFQSPDPIPFDDEVPCYVMGNGFGSLNPIQFDNIDTIPFVDNFKDLIPEVGLPSTLEVENYF</sequence>
<dbReference type="AlphaFoldDB" id="A0A251SST7"/>
<reference evidence="9" key="3">
    <citation type="submission" date="2020-06" db="EMBL/GenBank/DDBJ databases">
        <title>Helianthus annuus Genome sequencing and assembly Release 2.</title>
        <authorList>
            <person name="Gouzy J."/>
            <person name="Langlade N."/>
            <person name="Munos S."/>
        </authorList>
    </citation>
    <scope>NUCLEOTIDE SEQUENCE</scope>
    <source>
        <tissue evidence="9">Leaves</tissue>
    </source>
</reference>
<dbReference type="PRINTS" id="PR00367">
    <property type="entry name" value="ETHRSPELEMNT"/>
</dbReference>
<dbReference type="PANTHER" id="PTHR31194:SF202">
    <property type="entry name" value="ETHYLENE-RESPONSIVE TRANSCRIPTION FACTOR ERF070"/>
    <property type="match status" value="1"/>
</dbReference>
<keyword evidence="2" id="KW-0611">Plant defense</keyword>
<evidence type="ECO:0000256" key="2">
    <source>
        <dbReference type="ARBA" id="ARBA00022821"/>
    </source>
</evidence>
<evidence type="ECO:0000259" key="8">
    <source>
        <dbReference type="PROSITE" id="PS51032"/>
    </source>
</evidence>
<dbReference type="GO" id="GO:0006952">
    <property type="term" value="P:defense response"/>
    <property type="evidence" value="ECO:0007669"/>
    <property type="project" value="UniProtKB-KW"/>
</dbReference>
<proteinExistence type="predicted"/>
<dbReference type="SMART" id="SM00380">
    <property type="entry name" value="AP2"/>
    <property type="match status" value="1"/>
</dbReference>
<feature type="region of interest" description="Disordered" evidence="7">
    <location>
        <begin position="93"/>
        <end position="116"/>
    </location>
</feature>
<dbReference type="Gene3D" id="3.30.730.10">
    <property type="entry name" value="AP2/ERF domain"/>
    <property type="match status" value="1"/>
</dbReference>
<dbReference type="GO" id="GO:0003700">
    <property type="term" value="F:DNA-binding transcription factor activity"/>
    <property type="evidence" value="ECO:0000318"/>
    <property type="project" value="GO_Central"/>
</dbReference>
<name>A0A251SST7_HELAN</name>
<keyword evidence="11" id="KW-1185">Reference proteome</keyword>